<dbReference type="VEuPathDB" id="CryptoDB:Cvel_15016"/>
<evidence type="ECO:0000259" key="2">
    <source>
        <dbReference type="Pfam" id="PF04399"/>
    </source>
</evidence>
<dbReference type="InterPro" id="IPR036249">
    <property type="entry name" value="Thioredoxin-like_sf"/>
</dbReference>
<evidence type="ECO:0000259" key="3">
    <source>
        <dbReference type="Pfam" id="PF13417"/>
    </source>
</evidence>
<dbReference type="InterPro" id="IPR004045">
    <property type="entry name" value="Glutathione_S-Trfase_N"/>
</dbReference>
<dbReference type="AlphaFoldDB" id="A0A0G4F4E7"/>
<dbReference type="Pfam" id="PF04399">
    <property type="entry name" value="Glutaredoxin2_C"/>
    <property type="match status" value="1"/>
</dbReference>
<dbReference type="SUPFAM" id="SSF52833">
    <property type="entry name" value="Thioredoxin-like"/>
    <property type="match status" value="1"/>
</dbReference>
<organism evidence="4">
    <name type="scientific">Chromera velia CCMP2878</name>
    <dbReference type="NCBI Taxonomy" id="1169474"/>
    <lineage>
        <taxon>Eukaryota</taxon>
        <taxon>Sar</taxon>
        <taxon>Alveolata</taxon>
        <taxon>Colpodellida</taxon>
        <taxon>Chromeraceae</taxon>
        <taxon>Chromera</taxon>
    </lineage>
</organism>
<dbReference type="InterPro" id="IPR036282">
    <property type="entry name" value="Glutathione-S-Trfase_C_sf"/>
</dbReference>
<evidence type="ECO:0000256" key="1">
    <source>
        <dbReference type="SAM" id="SignalP"/>
    </source>
</evidence>
<dbReference type="Gene3D" id="1.20.1050.10">
    <property type="match status" value="1"/>
</dbReference>
<dbReference type="Gene3D" id="3.40.30.10">
    <property type="entry name" value="Glutaredoxin"/>
    <property type="match status" value="1"/>
</dbReference>
<reference evidence="4" key="1">
    <citation type="submission" date="2014-11" db="EMBL/GenBank/DDBJ databases">
        <authorList>
            <person name="Otto D Thomas"/>
            <person name="Naeem Raeece"/>
        </authorList>
    </citation>
    <scope>NUCLEOTIDE SEQUENCE</scope>
</reference>
<feature type="signal peptide" evidence="1">
    <location>
        <begin position="1"/>
        <end position="26"/>
    </location>
</feature>
<keyword evidence="1" id="KW-0732">Signal</keyword>
<protein>
    <recommendedName>
        <fullName evidence="5">GST N-terminal domain-containing protein</fullName>
    </recommendedName>
</protein>
<sequence length="287" mass="32278">MQSLQFCAMARLFLAALLCTQGAVSGALLSRNAAFQPGLENMPSGSPRLYGYEHSHYTLRCRMVLGLKRIPYRMIWVAEDDAETPTNLVGKKITPIMEIPGEGAMCESLDIIERLEGDGKFGPRLLKQKTDRSDIDAWIKKLSIPMRNLGRPRYIRSSVLPEFHSSSARQRFVTTHPLPFPDSGKTLSKADWAQLAPEERVRVYDHYWDKSAELLEEMNEVLQQGEGLIDSADAVSPHGLSFDDVFFYSRMRGISLIKGLKMPPSLDAYLNKMAEKSDVPLLNQMAL</sequence>
<dbReference type="PhylomeDB" id="A0A0G4F4E7"/>
<evidence type="ECO:0008006" key="5">
    <source>
        <dbReference type="Google" id="ProtNLM"/>
    </source>
</evidence>
<dbReference type="InterPro" id="IPR007494">
    <property type="entry name" value="Glutaredoxin2_C"/>
</dbReference>
<accession>A0A0G4F4E7</accession>
<dbReference type="EMBL" id="CDMZ01000103">
    <property type="protein sequence ID" value="CEM06674.1"/>
    <property type="molecule type" value="Genomic_DNA"/>
</dbReference>
<proteinExistence type="predicted"/>
<evidence type="ECO:0000313" key="4">
    <source>
        <dbReference type="EMBL" id="CEM06674.1"/>
    </source>
</evidence>
<feature type="domain" description="Glutaredoxin 2 C-terminal" evidence="2">
    <location>
        <begin position="201"/>
        <end position="286"/>
    </location>
</feature>
<dbReference type="Pfam" id="PF13417">
    <property type="entry name" value="GST_N_3"/>
    <property type="match status" value="1"/>
</dbReference>
<gene>
    <name evidence="4" type="ORF">Cvel_15016</name>
</gene>
<dbReference type="SUPFAM" id="SSF47616">
    <property type="entry name" value="GST C-terminal domain-like"/>
    <property type="match status" value="1"/>
</dbReference>
<feature type="domain" description="GST N-terminal" evidence="3">
    <location>
        <begin position="49"/>
        <end position="116"/>
    </location>
</feature>
<name>A0A0G4F4E7_9ALVE</name>
<feature type="chain" id="PRO_5005188582" description="GST N-terminal domain-containing protein" evidence="1">
    <location>
        <begin position="27"/>
        <end position="287"/>
    </location>
</feature>